<feature type="compositionally biased region" description="Polar residues" evidence="1">
    <location>
        <begin position="67"/>
        <end position="79"/>
    </location>
</feature>
<dbReference type="AlphaFoldDB" id="A0A4Z1FFH0"/>
<feature type="compositionally biased region" description="Low complexity" evidence="1">
    <location>
        <begin position="610"/>
        <end position="628"/>
    </location>
</feature>
<accession>A0A4Z1FFH0</accession>
<proteinExistence type="predicted"/>
<evidence type="ECO:0000313" key="3">
    <source>
        <dbReference type="Proteomes" id="UP000297910"/>
    </source>
</evidence>
<name>A0A4Z1FFH0_9HELO</name>
<comment type="caution">
    <text evidence="2">The sequence shown here is derived from an EMBL/GenBank/DDBJ whole genome shotgun (WGS) entry which is preliminary data.</text>
</comment>
<feature type="compositionally biased region" description="Basic and acidic residues" evidence="1">
    <location>
        <begin position="38"/>
        <end position="51"/>
    </location>
</feature>
<feature type="compositionally biased region" description="Basic and acidic residues" evidence="1">
    <location>
        <begin position="465"/>
        <end position="482"/>
    </location>
</feature>
<feature type="compositionally biased region" description="Polar residues" evidence="1">
    <location>
        <begin position="535"/>
        <end position="545"/>
    </location>
</feature>
<feature type="compositionally biased region" description="Basic and acidic residues" evidence="1">
    <location>
        <begin position="404"/>
        <end position="415"/>
    </location>
</feature>
<evidence type="ECO:0000256" key="1">
    <source>
        <dbReference type="SAM" id="MobiDB-lite"/>
    </source>
</evidence>
<feature type="compositionally biased region" description="Polar residues" evidence="1">
    <location>
        <begin position="416"/>
        <end position="429"/>
    </location>
</feature>
<feature type="compositionally biased region" description="Polar residues" evidence="1">
    <location>
        <begin position="391"/>
        <end position="401"/>
    </location>
</feature>
<feature type="compositionally biased region" description="Polar residues" evidence="1">
    <location>
        <begin position="373"/>
        <end position="383"/>
    </location>
</feature>
<organism evidence="2 3">
    <name type="scientific">Botrytis paeoniae</name>
    <dbReference type="NCBI Taxonomy" id="278948"/>
    <lineage>
        <taxon>Eukaryota</taxon>
        <taxon>Fungi</taxon>
        <taxon>Dikarya</taxon>
        <taxon>Ascomycota</taxon>
        <taxon>Pezizomycotina</taxon>
        <taxon>Leotiomycetes</taxon>
        <taxon>Helotiales</taxon>
        <taxon>Sclerotiniaceae</taxon>
        <taxon>Botrytis</taxon>
    </lineage>
</organism>
<dbReference type="Proteomes" id="UP000297910">
    <property type="component" value="Unassembled WGS sequence"/>
</dbReference>
<keyword evidence="3" id="KW-1185">Reference proteome</keyword>
<dbReference type="EMBL" id="PQXI01000212">
    <property type="protein sequence ID" value="TGO21552.1"/>
    <property type="molecule type" value="Genomic_DNA"/>
</dbReference>
<feature type="compositionally biased region" description="Polar residues" evidence="1">
    <location>
        <begin position="575"/>
        <end position="591"/>
    </location>
</feature>
<evidence type="ECO:0000313" key="2">
    <source>
        <dbReference type="EMBL" id="TGO21552.1"/>
    </source>
</evidence>
<sequence>MSEHRPPRVRSASPRVRLFGDHSRRAKSPSVEPTLKAYRRDVEPTIRRDPISHSVPTVPPRGRSPERATTTETQRCSTDNDVYQEQYNILCERLRASESTLLDSTRLLREAEHRLKVTDYMIQHGAEGHTQSEDEASAREYPSSLFRNSTEAMKLREYLELEALNERLHLAVLHHDHRNHIRQSRDRADSLEIHCKLLQNSLTDAKSVETLHHKVALLRATADHTEFDFNLGDQHQEKTACNSYRRARDDSRRQWDAQLQALYKNHMEYYRRLSFRDVGVANNASGDTSREDRVGEQGEMPHLSHEGIGSPESVRGRQAVLSRAAYRPQSHQQSLEAQTAEVPSHSYQTNRERLHRQAIGDAVSAENRAIRNANNGSQVSMQGEHTHRNQKQTIAINNTNGRLGEPDGYTRHREAQPQTPISAPTQVSPPRNMRSGRNYEVDEYDSDSSQPMSPYDIASATIEQAQREREDSQHNGDTRSELEAEGFATDGSDSTMDSTVGMRGSVGSIAELDSAESNDSARNSTIEMRGDEGNNRSQSSNQIEDNNPAGPSHISHGSDWTLPSRPLHSYPTFPQHPSLNTTSASSSTRTPNPQPSAPGNLGVPRSPMHPSLSPLQDPPSSTDPSTFTSLSFSRAELELAIHSNVTRNMDLIPCAPASASAPIPFQVPCDPSLLHLPTPGVPQQPAPTPSITAQTYPDPNWNTANSRNWIYQNLVTQCGFPKFDAYNVVMGWMGCGMTLRRMSLFDWQALTSSSHAGWLIFRRLR</sequence>
<reference evidence="2 3" key="1">
    <citation type="submission" date="2017-12" db="EMBL/GenBank/DDBJ databases">
        <title>Comparative genomics of Botrytis spp.</title>
        <authorList>
            <person name="Valero-Jimenez C.A."/>
            <person name="Tapia P."/>
            <person name="Veloso J."/>
            <person name="Silva-Moreno E."/>
            <person name="Staats M."/>
            <person name="Valdes J.H."/>
            <person name="Van Kan J.A.L."/>
        </authorList>
    </citation>
    <scope>NUCLEOTIDE SEQUENCE [LARGE SCALE GENOMIC DNA]</scope>
    <source>
        <strain evidence="2 3">Bp0003</strain>
    </source>
</reference>
<feature type="compositionally biased region" description="Polar residues" evidence="1">
    <location>
        <begin position="515"/>
        <end position="526"/>
    </location>
</feature>
<feature type="region of interest" description="Disordered" evidence="1">
    <location>
        <begin position="1"/>
        <end position="79"/>
    </location>
</feature>
<protein>
    <submittedName>
        <fullName evidence="2">Uncharacterized protein</fullName>
    </submittedName>
</protein>
<feature type="region of interest" description="Disordered" evidence="1">
    <location>
        <begin position="373"/>
        <end position="628"/>
    </location>
</feature>
<gene>
    <name evidence="2" type="ORF">BPAE_0213g00060</name>
</gene>
<feature type="region of interest" description="Disordered" evidence="1">
    <location>
        <begin position="322"/>
        <end position="347"/>
    </location>
</feature>